<feature type="region of interest" description="Disordered" evidence="1">
    <location>
        <begin position="97"/>
        <end position="125"/>
    </location>
</feature>
<reference evidence="2" key="1">
    <citation type="submission" date="2020-04" db="EMBL/GenBank/DDBJ databases">
        <authorList>
            <person name="Alioto T."/>
            <person name="Alioto T."/>
            <person name="Gomez Garrido J."/>
        </authorList>
    </citation>
    <scope>NUCLEOTIDE SEQUENCE</scope>
    <source>
        <strain evidence="2">A484AB</strain>
    </source>
</reference>
<dbReference type="GO" id="GO:0005886">
    <property type="term" value="C:plasma membrane"/>
    <property type="evidence" value="ECO:0007669"/>
    <property type="project" value="TreeGrafter"/>
</dbReference>
<dbReference type="InterPro" id="IPR053004">
    <property type="entry name" value="MAGUK_Signaling_Regulators"/>
</dbReference>
<comment type="caution">
    <text evidence="2">The sequence shown here is derived from an EMBL/GenBank/DDBJ whole genome shotgun (WGS) entry which is preliminary data.</text>
</comment>
<dbReference type="PROSITE" id="PS50209">
    <property type="entry name" value="CARD"/>
    <property type="match status" value="1"/>
</dbReference>
<dbReference type="GO" id="GO:0035331">
    <property type="term" value="P:negative regulation of hippo signaling"/>
    <property type="evidence" value="ECO:0007669"/>
    <property type="project" value="TreeGrafter"/>
</dbReference>
<dbReference type="OrthoDB" id="10031931at2759"/>
<dbReference type="PANTHER" id="PTHR46360:SF1">
    <property type="entry name" value="DISKS LARGE HOMOLOG 5"/>
    <property type="match status" value="1"/>
</dbReference>
<keyword evidence="3" id="KW-1185">Reference proteome</keyword>
<organism evidence="2 3">
    <name type="scientific">Paramuricea clavata</name>
    <name type="common">Red gorgonian</name>
    <name type="synonym">Violescent sea-whip</name>
    <dbReference type="NCBI Taxonomy" id="317549"/>
    <lineage>
        <taxon>Eukaryota</taxon>
        <taxon>Metazoa</taxon>
        <taxon>Cnidaria</taxon>
        <taxon>Anthozoa</taxon>
        <taxon>Octocorallia</taxon>
        <taxon>Malacalcyonacea</taxon>
        <taxon>Plexauridae</taxon>
        <taxon>Paramuricea</taxon>
    </lineage>
</organism>
<evidence type="ECO:0000313" key="2">
    <source>
        <dbReference type="EMBL" id="CAB3989118.1"/>
    </source>
</evidence>
<evidence type="ECO:0000313" key="3">
    <source>
        <dbReference type="Proteomes" id="UP001152795"/>
    </source>
</evidence>
<dbReference type="InterPro" id="IPR011029">
    <property type="entry name" value="DEATH-like_dom_sf"/>
</dbReference>
<protein>
    <submittedName>
        <fullName evidence="2">Disks large homolog 5-like</fullName>
    </submittedName>
</protein>
<dbReference type="Gene3D" id="1.10.533.10">
    <property type="entry name" value="Death Domain, Fas"/>
    <property type="match status" value="1"/>
</dbReference>
<dbReference type="EMBL" id="CACRXK020001433">
    <property type="protein sequence ID" value="CAB3989118.1"/>
    <property type="molecule type" value="Genomic_DNA"/>
</dbReference>
<gene>
    <name evidence="2" type="ORF">PACLA_8A001323</name>
</gene>
<feature type="region of interest" description="Disordered" evidence="1">
    <location>
        <begin position="167"/>
        <end position="196"/>
    </location>
</feature>
<sequence>MEEDYKRILDRHRDKFRQAVNIERLSSSLLISHILSESDWQIIEAEIGSQRVDRLLDLLKTKGYDKFKRFCVILETTYPYMLNCMFLGMDPPKDLYSGSGRISKNKSKHSERDKEGNQGPKQGNVHRSVSMIEHDSCKDTTSLKTELRVIHRKYDSVVKKLKKMEQERAEELANVDDHAKDDGDSKAAGEEKERECELIKQKYEDAIKEV</sequence>
<dbReference type="SUPFAM" id="SSF47986">
    <property type="entry name" value="DEATH domain"/>
    <property type="match status" value="1"/>
</dbReference>
<proteinExistence type="predicted"/>
<accession>A0A6S7GAV4</accession>
<name>A0A6S7GAV4_PARCT</name>
<dbReference type="InterPro" id="IPR001315">
    <property type="entry name" value="CARD"/>
</dbReference>
<evidence type="ECO:0000256" key="1">
    <source>
        <dbReference type="SAM" id="MobiDB-lite"/>
    </source>
</evidence>
<dbReference type="GO" id="GO:0042981">
    <property type="term" value="P:regulation of apoptotic process"/>
    <property type="evidence" value="ECO:0007669"/>
    <property type="project" value="InterPro"/>
</dbReference>
<dbReference type="Proteomes" id="UP001152795">
    <property type="component" value="Unassembled WGS sequence"/>
</dbReference>
<dbReference type="CDD" id="cd01671">
    <property type="entry name" value="CARD"/>
    <property type="match status" value="1"/>
</dbReference>
<dbReference type="PANTHER" id="PTHR46360">
    <property type="entry name" value="DISKS LARGE HOMOLOG 5"/>
    <property type="match status" value="1"/>
</dbReference>
<dbReference type="AlphaFoldDB" id="A0A6S7GAV4"/>